<keyword evidence="6 16" id="KW-0285">Flavoprotein</keyword>
<dbReference type="EC" id="1.8.1.4" evidence="3 16"/>
<dbReference type="Gene3D" id="3.30.390.30">
    <property type="match status" value="1"/>
</dbReference>
<feature type="binding site" evidence="14">
    <location>
        <begin position="151"/>
        <end position="153"/>
    </location>
    <ligand>
        <name>FAD</name>
        <dbReference type="ChEBI" id="CHEBI:57692"/>
    </ligand>
</feature>
<keyword evidence="20" id="KW-1185">Reference proteome</keyword>
<dbReference type="PROSITE" id="PS00076">
    <property type="entry name" value="PYRIDINE_REDOX_1"/>
    <property type="match status" value="1"/>
</dbReference>
<dbReference type="InterPro" id="IPR036188">
    <property type="entry name" value="FAD/NAD-bd_sf"/>
</dbReference>
<keyword evidence="10" id="KW-1015">Disulfide bond</keyword>
<comment type="catalytic activity">
    <reaction evidence="12 16">
        <text>N(6)-[(R)-dihydrolipoyl]-L-lysyl-[protein] + NAD(+) = N(6)-[(R)-lipoyl]-L-lysyl-[protein] + NADH + H(+)</text>
        <dbReference type="Rhea" id="RHEA:15045"/>
        <dbReference type="Rhea" id="RHEA-COMP:10474"/>
        <dbReference type="Rhea" id="RHEA-COMP:10475"/>
        <dbReference type="ChEBI" id="CHEBI:15378"/>
        <dbReference type="ChEBI" id="CHEBI:57540"/>
        <dbReference type="ChEBI" id="CHEBI:57945"/>
        <dbReference type="ChEBI" id="CHEBI:83099"/>
        <dbReference type="ChEBI" id="CHEBI:83100"/>
        <dbReference type="EC" id="1.8.1.4"/>
    </reaction>
</comment>
<comment type="miscellaneous">
    <text evidence="16">The active site is a redox-active disulfide bond.</text>
</comment>
<evidence type="ECO:0000256" key="12">
    <source>
        <dbReference type="ARBA" id="ARBA00049187"/>
    </source>
</evidence>
<organism evidence="19 20">
    <name type="scientific">Thalassolituus pacificus</name>
    <dbReference type="NCBI Taxonomy" id="2975440"/>
    <lineage>
        <taxon>Bacteria</taxon>
        <taxon>Pseudomonadati</taxon>
        <taxon>Pseudomonadota</taxon>
        <taxon>Gammaproteobacteria</taxon>
        <taxon>Oceanospirillales</taxon>
        <taxon>Oceanospirillaceae</taxon>
        <taxon>Thalassolituus</taxon>
    </lineage>
</organism>
<proteinExistence type="inferred from homology"/>
<feature type="disulfide bond" description="Redox-active" evidence="15">
    <location>
        <begin position="49"/>
        <end position="54"/>
    </location>
</feature>
<evidence type="ECO:0000256" key="7">
    <source>
        <dbReference type="ARBA" id="ARBA00022827"/>
    </source>
</evidence>
<evidence type="ECO:0000256" key="6">
    <source>
        <dbReference type="ARBA" id="ARBA00022630"/>
    </source>
</evidence>
<keyword evidence="8 16" id="KW-0560">Oxidoreductase</keyword>
<keyword evidence="9 14" id="KW-0520">NAD</keyword>
<evidence type="ECO:0000256" key="5">
    <source>
        <dbReference type="ARBA" id="ARBA00022490"/>
    </source>
</evidence>
<dbReference type="PANTHER" id="PTHR22912">
    <property type="entry name" value="DISULFIDE OXIDOREDUCTASE"/>
    <property type="match status" value="1"/>
</dbReference>
<dbReference type="NCBIfam" id="TIGR01350">
    <property type="entry name" value="lipoamide_DH"/>
    <property type="match status" value="1"/>
</dbReference>
<evidence type="ECO:0000256" key="14">
    <source>
        <dbReference type="PIRSR" id="PIRSR000350-3"/>
    </source>
</evidence>
<dbReference type="GO" id="GO:0050660">
    <property type="term" value="F:flavin adenine dinucleotide binding"/>
    <property type="evidence" value="ECO:0007669"/>
    <property type="project" value="InterPro"/>
</dbReference>
<dbReference type="SUPFAM" id="SSF51905">
    <property type="entry name" value="FAD/NAD(P)-binding domain"/>
    <property type="match status" value="1"/>
</dbReference>
<dbReference type="InterPro" id="IPR006258">
    <property type="entry name" value="Lipoamide_DH"/>
</dbReference>
<dbReference type="PIRSF" id="PIRSF000350">
    <property type="entry name" value="Mercury_reductase_MerA"/>
    <property type="match status" value="1"/>
</dbReference>
<dbReference type="InterPro" id="IPR012999">
    <property type="entry name" value="Pyr_OxRdtase_I_AS"/>
</dbReference>
<evidence type="ECO:0000256" key="11">
    <source>
        <dbReference type="ARBA" id="ARBA00023284"/>
    </source>
</evidence>
<sequence length="481" mass="50747">MSKKFDVVVIGGGPAGYVAAIRCAQLGLNTACIDKWLSKEGKAVFGGTCLNVGCIPSKALLDTSHKYEEAKEKLSLHGISVGEVNIDIAAMLKRKDQIVKNLTMGVATLFKANGVTGLEGTGKLLAGKKVEFTSHAGTAEILEADHVIIATGSVPVNIPPAPLTEGVIVDSTGALEFAEVPKRLGVIGAGVIGLELGSVWGRLGAEVVVLEAQDKFLHLVDQTVAKEAQKLFTKQGMTIRLGARVTGTEVKGKQVTVTYQDGEGEKKEVFDKLIVAVGRRPYTEGLMAGDCGVNMDERGFIHVDETCSTDAPGVWAVGDVVRGPMLAHKASEEGVMVAERIAGHKAQLNYDVIPSVIYTHPEIAWVGKTEEQIKADGEPYNVGMFPFAANGRAMASADTDGFVKIIAHAETDRILGASVIGPSAGDLCQQIVVAMEFGSSAEDVGMMVFAHPTVSEAVHEAALAVNNNAIHKANRKTKAKK</sequence>
<evidence type="ECO:0000259" key="18">
    <source>
        <dbReference type="Pfam" id="PF07992"/>
    </source>
</evidence>
<dbReference type="AlphaFoldDB" id="A0A9X3AHH0"/>
<evidence type="ECO:0000256" key="4">
    <source>
        <dbReference type="ARBA" id="ARBA00016961"/>
    </source>
</evidence>
<evidence type="ECO:0000313" key="19">
    <source>
        <dbReference type="EMBL" id="MCT7359882.1"/>
    </source>
</evidence>
<evidence type="ECO:0000256" key="13">
    <source>
        <dbReference type="PIRSR" id="PIRSR000350-2"/>
    </source>
</evidence>
<dbReference type="InterPro" id="IPR050151">
    <property type="entry name" value="Class-I_Pyr_Nuc-Dis_Oxidored"/>
</dbReference>
<dbReference type="GO" id="GO:0005737">
    <property type="term" value="C:cytoplasm"/>
    <property type="evidence" value="ECO:0007669"/>
    <property type="project" value="UniProtKB-SubCell"/>
</dbReference>
<comment type="caution">
    <text evidence="19">The sequence shown here is derived from an EMBL/GenBank/DDBJ whole genome shotgun (WGS) entry which is preliminary data.</text>
</comment>
<dbReference type="Pfam" id="PF07992">
    <property type="entry name" value="Pyr_redox_2"/>
    <property type="match status" value="1"/>
</dbReference>
<evidence type="ECO:0000256" key="9">
    <source>
        <dbReference type="ARBA" id="ARBA00023027"/>
    </source>
</evidence>
<dbReference type="PRINTS" id="PR00368">
    <property type="entry name" value="FADPNR"/>
</dbReference>
<dbReference type="InterPro" id="IPR016156">
    <property type="entry name" value="FAD/NAD-linked_Rdtase_dimer_sf"/>
</dbReference>
<protein>
    <recommendedName>
        <fullName evidence="4 16">Dihydrolipoyl dehydrogenase</fullName>
        <ecNumber evidence="3 16">1.8.1.4</ecNumber>
    </recommendedName>
</protein>
<dbReference type="Pfam" id="PF02852">
    <property type="entry name" value="Pyr_redox_dim"/>
    <property type="match status" value="1"/>
</dbReference>
<dbReference type="InterPro" id="IPR001100">
    <property type="entry name" value="Pyr_nuc-diS_OxRdtase"/>
</dbReference>
<keyword evidence="11 16" id="KW-0676">Redox-active center</keyword>
<keyword evidence="5" id="KW-0963">Cytoplasm</keyword>
<feature type="binding site" evidence="14">
    <location>
        <position position="58"/>
    </location>
    <ligand>
        <name>FAD</name>
        <dbReference type="ChEBI" id="CHEBI:57692"/>
    </ligand>
</feature>
<keyword evidence="14" id="KW-0547">Nucleotide-binding</keyword>
<feature type="binding site" evidence="14">
    <location>
        <position position="211"/>
    </location>
    <ligand>
        <name>NAD(+)</name>
        <dbReference type="ChEBI" id="CHEBI:57540"/>
    </ligand>
</feature>
<dbReference type="EMBL" id="JAOANI010000019">
    <property type="protein sequence ID" value="MCT7359882.1"/>
    <property type="molecule type" value="Genomic_DNA"/>
</dbReference>
<dbReference type="PRINTS" id="PR00411">
    <property type="entry name" value="PNDRDTASEI"/>
</dbReference>
<evidence type="ECO:0000256" key="3">
    <source>
        <dbReference type="ARBA" id="ARBA00012608"/>
    </source>
</evidence>
<feature type="active site" description="Proton acceptor" evidence="13">
    <location>
        <position position="451"/>
    </location>
</feature>
<feature type="binding site" evidence="14">
    <location>
        <position position="122"/>
    </location>
    <ligand>
        <name>FAD</name>
        <dbReference type="ChEBI" id="CHEBI:57692"/>
    </ligand>
</feature>
<feature type="binding site" evidence="14">
    <location>
        <position position="319"/>
    </location>
    <ligand>
        <name>FAD</name>
        <dbReference type="ChEBI" id="CHEBI:57692"/>
    </ligand>
</feature>
<evidence type="ECO:0000256" key="15">
    <source>
        <dbReference type="PIRSR" id="PIRSR000350-4"/>
    </source>
</evidence>
<name>A0A9X3AHH0_9GAMM</name>
<accession>A0A9X3AHH0</accession>
<evidence type="ECO:0000256" key="8">
    <source>
        <dbReference type="ARBA" id="ARBA00023002"/>
    </source>
</evidence>
<gene>
    <name evidence="19" type="primary">lpdA</name>
    <name evidence="19" type="ORF">NYR02_12755</name>
</gene>
<dbReference type="InterPro" id="IPR023753">
    <property type="entry name" value="FAD/NAD-binding_dom"/>
</dbReference>
<evidence type="ECO:0000259" key="17">
    <source>
        <dbReference type="Pfam" id="PF02852"/>
    </source>
</evidence>
<evidence type="ECO:0000256" key="1">
    <source>
        <dbReference type="ARBA" id="ARBA00004496"/>
    </source>
</evidence>
<dbReference type="Gene3D" id="3.50.50.60">
    <property type="entry name" value="FAD/NAD(P)-binding domain"/>
    <property type="match status" value="2"/>
</dbReference>
<comment type="similarity">
    <text evidence="2 16">Belongs to the class-I pyridine nucleotide-disulfide oxidoreductase family.</text>
</comment>
<dbReference type="RefSeq" id="WP_260976734.1">
    <property type="nucleotide sequence ID" value="NZ_JAOANI010000019.1"/>
</dbReference>
<dbReference type="FunFam" id="3.30.390.30:FF:000001">
    <property type="entry name" value="Dihydrolipoyl dehydrogenase"/>
    <property type="match status" value="1"/>
</dbReference>
<evidence type="ECO:0000256" key="16">
    <source>
        <dbReference type="RuleBase" id="RU003692"/>
    </source>
</evidence>
<keyword evidence="7 14" id="KW-0274">FAD</keyword>
<feature type="binding site" evidence="14">
    <location>
        <begin position="325"/>
        <end position="328"/>
    </location>
    <ligand>
        <name>FAD</name>
        <dbReference type="ChEBI" id="CHEBI:57692"/>
    </ligand>
</feature>
<dbReference type="Proteomes" id="UP001147830">
    <property type="component" value="Unassembled WGS sequence"/>
</dbReference>
<evidence type="ECO:0000256" key="2">
    <source>
        <dbReference type="ARBA" id="ARBA00007532"/>
    </source>
</evidence>
<comment type="cofactor">
    <cofactor evidence="14 16">
        <name>FAD</name>
        <dbReference type="ChEBI" id="CHEBI:57692"/>
    </cofactor>
    <text evidence="14 16">Binds 1 FAD per subunit.</text>
</comment>
<feature type="binding site" evidence="14">
    <location>
        <position position="278"/>
    </location>
    <ligand>
        <name>NAD(+)</name>
        <dbReference type="ChEBI" id="CHEBI:57540"/>
    </ligand>
</feature>
<feature type="binding site" evidence="14">
    <location>
        <begin position="188"/>
        <end position="195"/>
    </location>
    <ligand>
        <name>NAD(+)</name>
        <dbReference type="ChEBI" id="CHEBI:57540"/>
    </ligand>
</feature>
<evidence type="ECO:0000313" key="20">
    <source>
        <dbReference type="Proteomes" id="UP001147830"/>
    </source>
</evidence>
<dbReference type="InterPro" id="IPR004099">
    <property type="entry name" value="Pyr_nucl-diS_OxRdtase_dimer"/>
</dbReference>
<dbReference type="SUPFAM" id="SSF55424">
    <property type="entry name" value="FAD/NAD-linked reductases, dimerisation (C-terminal) domain"/>
    <property type="match status" value="1"/>
</dbReference>
<feature type="domain" description="FAD/NAD(P)-binding" evidence="18">
    <location>
        <begin position="5"/>
        <end position="334"/>
    </location>
</feature>
<reference evidence="19" key="1">
    <citation type="journal article" date="2022" name="Front. Microbiol.">
        <title>Genome-based taxonomic rearrangement of Oceanobacter-related bacteria including the description of Thalassolituus hydrocarbonoclasticus sp. nov. and Thalassolituus pacificus sp. nov. and emended description of the genus Thalassolituus.</title>
        <authorList>
            <person name="Dong C."/>
            <person name="Wei L."/>
            <person name="Wang J."/>
            <person name="Lai Q."/>
            <person name="Huang Z."/>
            <person name="Shao Z."/>
        </authorList>
    </citation>
    <scope>NUCLEOTIDE SEQUENCE</scope>
    <source>
        <strain evidence="19">59MF3M-4</strain>
    </source>
</reference>
<feature type="domain" description="Pyridine nucleotide-disulphide oxidoreductase dimerisation" evidence="17">
    <location>
        <begin position="353"/>
        <end position="462"/>
    </location>
</feature>
<dbReference type="GO" id="GO:0006103">
    <property type="term" value="P:2-oxoglutarate metabolic process"/>
    <property type="evidence" value="ECO:0007669"/>
    <property type="project" value="TreeGrafter"/>
</dbReference>
<evidence type="ECO:0000256" key="10">
    <source>
        <dbReference type="ARBA" id="ARBA00023157"/>
    </source>
</evidence>
<comment type="subcellular location">
    <subcellularLocation>
        <location evidence="1">Cytoplasm</location>
    </subcellularLocation>
</comment>
<dbReference type="GO" id="GO:0004148">
    <property type="term" value="F:dihydrolipoyl dehydrogenase (NADH) activity"/>
    <property type="evidence" value="ECO:0007669"/>
    <property type="project" value="UniProtKB-EC"/>
</dbReference>
<reference evidence="19" key="2">
    <citation type="submission" date="2022-08" db="EMBL/GenBank/DDBJ databases">
        <authorList>
            <person name="Dong C."/>
        </authorList>
    </citation>
    <scope>NUCLEOTIDE SEQUENCE</scope>
    <source>
        <strain evidence="19">59MF3M-4</strain>
    </source>
</reference>
<dbReference type="PANTHER" id="PTHR22912:SF224">
    <property type="entry name" value="DIHYDROLIPOYL DEHYDROGENASE"/>
    <property type="match status" value="1"/>
</dbReference>